<gene>
    <name evidence="7" type="ORF">DFQ59_102499</name>
</gene>
<dbReference type="Proteomes" id="UP000252707">
    <property type="component" value="Unassembled WGS sequence"/>
</dbReference>
<dbReference type="PANTHER" id="PTHR38099">
    <property type="entry name" value="LARGE RIBOSOMAL RNA SUBUNIT ACCUMULATION PROTEIN YCED"/>
    <property type="match status" value="1"/>
</dbReference>
<feature type="region of interest" description="Disordered" evidence="6">
    <location>
        <begin position="139"/>
        <end position="177"/>
    </location>
</feature>
<dbReference type="AlphaFoldDB" id="A0A369CHJ3"/>
<dbReference type="EMBL" id="QPJY01000002">
    <property type="protein sequence ID" value="RCX32146.1"/>
    <property type="molecule type" value="Genomic_DNA"/>
</dbReference>
<keyword evidence="4" id="KW-0690">Ribosome biogenesis</keyword>
<dbReference type="OrthoDB" id="9786771at2"/>
<evidence type="ECO:0000313" key="7">
    <source>
        <dbReference type="EMBL" id="RCX32146.1"/>
    </source>
</evidence>
<evidence type="ECO:0000256" key="1">
    <source>
        <dbReference type="ARBA" id="ARBA00002868"/>
    </source>
</evidence>
<accession>A0A369CHJ3</accession>
<reference evidence="7 8" key="1">
    <citation type="submission" date="2018-07" db="EMBL/GenBank/DDBJ databases">
        <title>Genomic Encyclopedia of Type Strains, Phase IV (KMG-IV): sequencing the most valuable type-strain genomes for metagenomic binning, comparative biology and taxonomic classification.</title>
        <authorList>
            <person name="Goeker M."/>
        </authorList>
    </citation>
    <scope>NUCLEOTIDE SEQUENCE [LARGE SCALE GENOMIC DNA]</scope>
    <source>
        <strain evidence="7 8">DSM 26407</strain>
    </source>
</reference>
<dbReference type="Pfam" id="PF02620">
    <property type="entry name" value="YceD"/>
    <property type="match status" value="1"/>
</dbReference>
<protein>
    <recommendedName>
        <fullName evidence="3">Large ribosomal RNA subunit accumulation protein YceD</fullName>
    </recommendedName>
    <alternativeName>
        <fullName evidence="5">23S rRNA accumulation protein YceD</fullName>
    </alternativeName>
</protein>
<keyword evidence="8" id="KW-1185">Reference proteome</keyword>
<evidence type="ECO:0000256" key="2">
    <source>
        <dbReference type="ARBA" id="ARBA00010740"/>
    </source>
</evidence>
<sequence>MLRGPLPKLIDPVALARAGTRVEGDLPLADLTRLCGCLTDDAGVVDVVLEFGTGEGRLRYVRGRLRARVSLICQRCLQPMELELEQPVELEIVPSDEAARSLHGDRDPLVATGEPLDLATLVEDELLLALPFAPMHELDACPAAGEPHETEEEVEPGAAPERENPFSVLAALKKDRD</sequence>
<organism evidence="7 8">
    <name type="scientific">Thioalbus denitrificans</name>
    <dbReference type="NCBI Taxonomy" id="547122"/>
    <lineage>
        <taxon>Bacteria</taxon>
        <taxon>Pseudomonadati</taxon>
        <taxon>Pseudomonadota</taxon>
        <taxon>Gammaproteobacteria</taxon>
        <taxon>Chromatiales</taxon>
        <taxon>Ectothiorhodospiraceae</taxon>
        <taxon>Thioalbus</taxon>
    </lineage>
</organism>
<evidence type="ECO:0000256" key="3">
    <source>
        <dbReference type="ARBA" id="ARBA00015716"/>
    </source>
</evidence>
<dbReference type="InterPro" id="IPR003772">
    <property type="entry name" value="YceD"/>
</dbReference>
<comment type="caution">
    <text evidence="7">The sequence shown here is derived from an EMBL/GenBank/DDBJ whole genome shotgun (WGS) entry which is preliminary data.</text>
</comment>
<evidence type="ECO:0000313" key="8">
    <source>
        <dbReference type="Proteomes" id="UP000252707"/>
    </source>
</evidence>
<evidence type="ECO:0000256" key="6">
    <source>
        <dbReference type="SAM" id="MobiDB-lite"/>
    </source>
</evidence>
<comment type="similarity">
    <text evidence="2">Belongs to the DUF177 domain family.</text>
</comment>
<dbReference type="PANTHER" id="PTHR38099:SF1">
    <property type="entry name" value="LARGE RIBOSOMAL RNA SUBUNIT ACCUMULATION PROTEIN YCED"/>
    <property type="match status" value="1"/>
</dbReference>
<proteinExistence type="inferred from homology"/>
<dbReference type="GO" id="GO:0042254">
    <property type="term" value="P:ribosome biogenesis"/>
    <property type="evidence" value="ECO:0007669"/>
    <property type="project" value="UniProtKB-KW"/>
</dbReference>
<comment type="function">
    <text evidence="1">Plays a role in synthesis, processing and/or stability of 23S rRNA.</text>
</comment>
<evidence type="ECO:0000256" key="5">
    <source>
        <dbReference type="ARBA" id="ARBA00031841"/>
    </source>
</evidence>
<evidence type="ECO:0000256" key="4">
    <source>
        <dbReference type="ARBA" id="ARBA00022517"/>
    </source>
</evidence>
<name>A0A369CHJ3_9GAMM</name>
<dbReference type="InterPro" id="IPR039255">
    <property type="entry name" value="YceD_bac"/>
</dbReference>
<dbReference type="GO" id="GO:0005829">
    <property type="term" value="C:cytosol"/>
    <property type="evidence" value="ECO:0007669"/>
    <property type="project" value="TreeGrafter"/>
</dbReference>